<feature type="binding site" evidence="10">
    <location>
        <position position="224"/>
    </location>
    <ligand>
        <name>Mn(2+)</name>
        <dbReference type="ChEBI" id="CHEBI:29035"/>
    </ligand>
</feature>
<dbReference type="GO" id="GO:0043571">
    <property type="term" value="P:maintenance of CRISPR repeat elements"/>
    <property type="evidence" value="ECO:0007669"/>
    <property type="project" value="UniProtKB-UniRule"/>
</dbReference>
<dbReference type="GO" id="GO:0051607">
    <property type="term" value="P:defense response to virus"/>
    <property type="evidence" value="ECO:0007669"/>
    <property type="project" value="UniProtKB-UniRule"/>
</dbReference>
<dbReference type="PANTHER" id="PTHR34353:SF2">
    <property type="entry name" value="CRISPR-ASSOCIATED ENDONUCLEASE CAS1 1"/>
    <property type="match status" value="1"/>
</dbReference>
<evidence type="ECO:0000256" key="10">
    <source>
        <dbReference type="HAMAP-Rule" id="MF_01470"/>
    </source>
</evidence>
<keyword evidence="4 10" id="KW-0378">Hydrolase</keyword>
<dbReference type="STRING" id="1246637.MTBBW1_2790003"/>
<evidence type="ECO:0000256" key="3">
    <source>
        <dbReference type="ARBA" id="ARBA00022759"/>
    </source>
</evidence>
<dbReference type="GO" id="GO:0004519">
    <property type="term" value="F:endonuclease activity"/>
    <property type="evidence" value="ECO:0007669"/>
    <property type="project" value="UniProtKB-UniRule"/>
</dbReference>
<comment type="cofactor">
    <cofactor evidence="10">
        <name>Mg(2+)</name>
        <dbReference type="ChEBI" id="CHEBI:18420"/>
    </cofactor>
    <cofactor evidence="10">
        <name>Mn(2+)</name>
        <dbReference type="ChEBI" id="CHEBI:29035"/>
    </cofactor>
</comment>
<dbReference type="HAMAP" id="MF_01470">
    <property type="entry name" value="Cas1"/>
    <property type="match status" value="1"/>
</dbReference>
<dbReference type="OrthoDB" id="9803119at2"/>
<keyword evidence="3 10" id="KW-0255">Endonuclease</keyword>
<dbReference type="RefSeq" id="WP_080810048.1">
    <property type="nucleotide sequence ID" value="NZ_LT828581.1"/>
</dbReference>
<dbReference type="InterPro" id="IPR002729">
    <property type="entry name" value="CRISPR-assoc_Cas1"/>
</dbReference>
<evidence type="ECO:0000256" key="8">
    <source>
        <dbReference type="ARBA" id="ARBA00023211"/>
    </source>
</evidence>
<dbReference type="Gene3D" id="1.20.120.920">
    <property type="entry name" value="CRISPR-associated endonuclease Cas1, C-terminal domain"/>
    <property type="match status" value="1"/>
</dbReference>
<keyword evidence="6 10" id="KW-0051">Antiviral defense</keyword>
<keyword evidence="7 10" id="KW-0238">DNA-binding</keyword>
<dbReference type="EC" id="3.1.-.-" evidence="10"/>
<reference evidence="11 12" key="1">
    <citation type="submission" date="2017-03" db="EMBL/GenBank/DDBJ databases">
        <authorList>
            <person name="Afonso C.L."/>
            <person name="Miller P.J."/>
            <person name="Scott M.A."/>
            <person name="Spackman E."/>
            <person name="Goraichik I."/>
            <person name="Dimitrov K.M."/>
            <person name="Suarez D.L."/>
            <person name="Swayne D.E."/>
        </authorList>
    </citation>
    <scope>NUCLEOTIDE SEQUENCE [LARGE SCALE GENOMIC DNA]</scope>
    <source>
        <strain evidence="11">PRJEB14757</strain>
    </source>
</reference>
<evidence type="ECO:0000313" key="11">
    <source>
        <dbReference type="EMBL" id="SLM31161.1"/>
    </source>
</evidence>
<accession>A0A1W1HF76</accession>
<dbReference type="GO" id="GO:0016787">
    <property type="term" value="F:hydrolase activity"/>
    <property type="evidence" value="ECO:0007669"/>
    <property type="project" value="UniProtKB-KW"/>
</dbReference>
<evidence type="ECO:0000256" key="6">
    <source>
        <dbReference type="ARBA" id="ARBA00023118"/>
    </source>
</evidence>
<evidence type="ECO:0000256" key="7">
    <source>
        <dbReference type="ARBA" id="ARBA00023125"/>
    </source>
</evidence>
<dbReference type="PANTHER" id="PTHR34353">
    <property type="entry name" value="CRISPR-ASSOCIATED ENDONUCLEASE CAS1 1"/>
    <property type="match status" value="1"/>
</dbReference>
<dbReference type="Pfam" id="PF01867">
    <property type="entry name" value="Cas_Cas1"/>
    <property type="match status" value="1"/>
</dbReference>
<dbReference type="NCBIfam" id="TIGR00287">
    <property type="entry name" value="cas1"/>
    <property type="match status" value="1"/>
</dbReference>
<sequence length="338" mass="38821">METLYVVEPGAYLKKNGDSLDIVKEKKIIGTIPAKGLQKILISGYVSLSGAVIDFCIKNRIETVFITPTGKFRGRLMIDEHRHVALREAQYVKLSQEEFCRNTMAIIVKGKIDNMAAFLLKRNRNRKEDKIRTTAIRLRGFSQYLSESLSREAIRGVEGAATRIYFMAFNNLLHHPHFTFKNRSRRPPLDPVNALLSFVYTLLTNEVLSAIKICGLDPYKGSLHEISYGRPSLACDLVEEYRCMIGDSLVLNLINRNMIKPDDFVIRNSVPSSYIDEEDMKKKRPVEMKPYLCRAFITSYEKMMTHGSPSYRNLIRSQVRQFSDYLLEPKKGYKTICV</sequence>
<dbReference type="InterPro" id="IPR050646">
    <property type="entry name" value="Cas1"/>
</dbReference>
<feature type="binding site" evidence="10">
    <location>
        <position position="158"/>
    </location>
    <ligand>
        <name>Mn(2+)</name>
        <dbReference type="ChEBI" id="CHEBI:29035"/>
    </ligand>
</feature>
<evidence type="ECO:0000256" key="4">
    <source>
        <dbReference type="ARBA" id="ARBA00022801"/>
    </source>
</evidence>
<keyword evidence="2 10" id="KW-0479">Metal-binding</keyword>
<keyword evidence="1 10" id="KW-0540">Nuclease</keyword>
<organism evidence="11 12">
    <name type="scientific">Desulfamplus magnetovallimortis</name>
    <dbReference type="NCBI Taxonomy" id="1246637"/>
    <lineage>
        <taxon>Bacteria</taxon>
        <taxon>Pseudomonadati</taxon>
        <taxon>Thermodesulfobacteriota</taxon>
        <taxon>Desulfobacteria</taxon>
        <taxon>Desulfobacterales</taxon>
        <taxon>Desulfobacteraceae</taxon>
        <taxon>Desulfamplus</taxon>
    </lineage>
</organism>
<feature type="binding site" evidence="10">
    <location>
        <position position="239"/>
    </location>
    <ligand>
        <name>Mn(2+)</name>
        <dbReference type="ChEBI" id="CHEBI:29035"/>
    </ligand>
</feature>
<comment type="similarity">
    <text evidence="10">Belongs to the CRISPR-associated endonuclease Cas1 family.</text>
</comment>
<evidence type="ECO:0000256" key="5">
    <source>
        <dbReference type="ARBA" id="ARBA00022842"/>
    </source>
</evidence>
<dbReference type="Gene3D" id="3.100.10.20">
    <property type="entry name" value="CRISPR-associated endonuclease Cas1, N-terminal domain"/>
    <property type="match status" value="1"/>
</dbReference>
<dbReference type="InterPro" id="IPR042211">
    <property type="entry name" value="CRISPR-assoc_Cas1_N"/>
</dbReference>
<keyword evidence="5 10" id="KW-0460">Magnesium</keyword>
<dbReference type="EMBL" id="FWEV01000200">
    <property type="protein sequence ID" value="SLM31161.1"/>
    <property type="molecule type" value="Genomic_DNA"/>
</dbReference>
<evidence type="ECO:0000256" key="9">
    <source>
        <dbReference type="ARBA" id="ARBA00038592"/>
    </source>
</evidence>
<dbReference type="GO" id="GO:0046872">
    <property type="term" value="F:metal ion binding"/>
    <property type="evidence" value="ECO:0007669"/>
    <property type="project" value="UniProtKB-UniRule"/>
</dbReference>
<dbReference type="Proteomes" id="UP000191931">
    <property type="component" value="Unassembled WGS sequence"/>
</dbReference>
<evidence type="ECO:0000313" key="12">
    <source>
        <dbReference type="Proteomes" id="UP000191931"/>
    </source>
</evidence>
<comment type="function">
    <text evidence="10">CRISPR (clustered regularly interspaced short palindromic repeat), is an adaptive immune system that provides protection against mobile genetic elements (viruses, transposable elements and conjugative plasmids). CRISPR clusters contain spacers, sequences complementary to antecedent mobile elements, and target invading nucleic acids. CRISPR clusters are transcribed and processed into CRISPR RNA (crRNA). Acts as a dsDNA endonuclease. Involved in the integration of spacer DNA into the CRISPR cassette.</text>
</comment>
<comment type="subunit">
    <text evidence="9 10">Homodimer, forms a heterotetramer with a Cas2 homodimer.</text>
</comment>
<keyword evidence="12" id="KW-1185">Reference proteome</keyword>
<evidence type="ECO:0000256" key="1">
    <source>
        <dbReference type="ARBA" id="ARBA00022722"/>
    </source>
</evidence>
<proteinExistence type="inferred from homology"/>
<keyword evidence="8 10" id="KW-0464">Manganese</keyword>
<protein>
    <recommendedName>
        <fullName evidence="10">CRISPR-associated endonuclease Cas1</fullName>
        <ecNumber evidence="10">3.1.-.-</ecNumber>
    </recommendedName>
</protein>
<gene>
    <name evidence="10" type="primary">cas1</name>
    <name evidence="11" type="ORF">MTBBW1_2790003</name>
</gene>
<dbReference type="InterPro" id="IPR042206">
    <property type="entry name" value="CRISPR-assoc_Cas1_C"/>
</dbReference>
<name>A0A1W1HF76_9BACT</name>
<dbReference type="AlphaFoldDB" id="A0A1W1HF76"/>
<evidence type="ECO:0000256" key="2">
    <source>
        <dbReference type="ARBA" id="ARBA00022723"/>
    </source>
</evidence>
<dbReference type="GO" id="GO:0003677">
    <property type="term" value="F:DNA binding"/>
    <property type="evidence" value="ECO:0007669"/>
    <property type="project" value="UniProtKB-KW"/>
</dbReference>
<dbReference type="CDD" id="cd09634">
    <property type="entry name" value="Cas1_I-II-III"/>
    <property type="match status" value="1"/>
</dbReference>